<sequence>MRFLEDMTIGERREVGTFTFTADAIKTFAAQFDPQPFHLDEEAGKNSLFGGLAASGWHVAAVCMKLMVADAQRESAEAAKRGELVATGGPSPGFRELRWLKPVLAGDTITYYKQVESLRPSDSRPQWGIMQARNTGINQRGEVVFSFLATAFVPRRPNAE</sequence>
<dbReference type="Pfam" id="PF01575">
    <property type="entry name" value="MaoC_dehydratas"/>
    <property type="match status" value="1"/>
</dbReference>
<reference evidence="2" key="1">
    <citation type="journal article" date="2022" name="Biol. Control">
        <title>In silico genomic analysis of Rhodopseudomonas palustris strains revealed potential biocontrol agents and crop yield enhancers.</title>
        <authorList>
            <person name="Surachat K."/>
            <person name="Kantachote D."/>
            <person name="Deachamag P."/>
            <person name="Wonglapsuwan M."/>
        </authorList>
    </citation>
    <scope>NUCLEOTIDE SEQUENCE</scope>
    <source>
        <strain evidence="2">TLS06</strain>
    </source>
</reference>
<accession>A0AAX3DXF0</accession>
<proteinExistence type="predicted"/>
<dbReference type="InterPro" id="IPR029069">
    <property type="entry name" value="HotDog_dom_sf"/>
</dbReference>
<dbReference type="AlphaFoldDB" id="A0AAX3DXF0"/>
<name>A0AAX3DXF0_RHOPL</name>
<dbReference type="InterPro" id="IPR002539">
    <property type="entry name" value="MaoC-like_dom"/>
</dbReference>
<evidence type="ECO:0000313" key="3">
    <source>
        <dbReference type="Proteomes" id="UP001163166"/>
    </source>
</evidence>
<protein>
    <submittedName>
        <fullName evidence="2">MaoC family dehydratase</fullName>
    </submittedName>
</protein>
<organism evidence="2 3">
    <name type="scientific">Rhodopseudomonas palustris</name>
    <dbReference type="NCBI Taxonomy" id="1076"/>
    <lineage>
        <taxon>Bacteria</taxon>
        <taxon>Pseudomonadati</taxon>
        <taxon>Pseudomonadota</taxon>
        <taxon>Alphaproteobacteria</taxon>
        <taxon>Hyphomicrobiales</taxon>
        <taxon>Nitrobacteraceae</taxon>
        <taxon>Rhodopseudomonas</taxon>
    </lineage>
</organism>
<dbReference type="Gene3D" id="3.10.129.10">
    <property type="entry name" value="Hotdog Thioesterase"/>
    <property type="match status" value="1"/>
</dbReference>
<dbReference type="RefSeq" id="WP_011159885.1">
    <property type="nucleotide sequence ID" value="NZ_CP066699.1"/>
</dbReference>
<dbReference type="InterPro" id="IPR052342">
    <property type="entry name" value="MCH/BMMD"/>
</dbReference>
<dbReference type="Proteomes" id="UP001163166">
    <property type="component" value="Chromosome"/>
</dbReference>
<dbReference type="EMBL" id="CP076676">
    <property type="protein sequence ID" value="UYO39250.1"/>
    <property type="molecule type" value="Genomic_DNA"/>
</dbReference>
<dbReference type="CDD" id="cd03454">
    <property type="entry name" value="YdeM"/>
    <property type="match status" value="1"/>
</dbReference>
<evidence type="ECO:0000259" key="1">
    <source>
        <dbReference type="Pfam" id="PF01575"/>
    </source>
</evidence>
<dbReference type="PANTHER" id="PTHR43664">
    <property type="entry name" value="MONOAMINE OXIDASE-RELATED"/>
    <property type="match status" value="1"/>
</dbReference>
<evidence type="ECO:0000313" key="2">
    <source>
        <dbReference type="EMBL" id="UYO39250.1"/>
    </source>
</evidence>
<dbReference type="GeneID" id="66895484"/>
<gene>
    <name evidence="2" type="ORF">KQX62_21455</name>
</gene>
<feature type="domain" description="MaoC-like" evidence="1">
    <location>
        <begin position="14"/>
        <end position="119"/>
    </location>
</feature>
<dbReference type="SUPFAM" id="SSF54637">
    <property type="entry name" value="Thioesterase/thiol ester dehydrase-isomerase"/>
    <property type="match status" value="1"/>
</dbReference>
<dbReference type="PANTHER" id="PTHR43664:SF1">
    <property type="entry name" value="BETA-METHYLMALYL-COA DEHYDRATASE"/>
    <property type="match status" value="1"/>
</dbReference>